<dbReference type="GO" id="GO:0055085">
    <property type="term" value="P:transmembrane transport"/>
    <property type="evidence" value="ECO:0007669"/>
    <property type="project" value="InterPro"/>
</dbReference>
<dbReference type="OrthoDB" id="6266234at2"/>
<evidence type="ECO:0000256" key="1">
    <source>
        <dbReference type="SAM" id="SignalP"/>
    </source>
</evidence>
<dbReference type="STRING" id="1348114.OM33_14640"/>
<protein>
    <submittedName>
        <fullName evidence="3">Energy transducer TonB</fullName>
    </submittedName>
</protein>
<dbReference type="Pfam" id="PF03544">
    <property type="entry name" value="TonB_C"/>
    <property type="match status" value="1"/>
</dbReference>
<keyword evidence="4" id="KW-1185">Reference proteome</keyword>
<evidence type="ECO:0000313" key="4">
    <source>
        <dbReference type="Proteomes" id="UP000030341"/>
    </source>
</evidence>
<organism evidence="3 4">
    <name type="scientific">Pseudoalteromonas piratica</name>
    <dbReference type="NCBI Taxonomy" id="1348114"/>
    <lineage>
        <taxon>Bacteria</taxon>
        <taxon>Pseudomonadati</taxon>
        <taxon>Pseudomonadota</taxon>
        <taxon>Gammaproteobacteria</taxon>
        <taxon>Alteromonadales</taxon>
        <taxon>Pseudoalteromonadaceae</taxon>
        <taxon>Pseudoalteromonas</taxon>
    </lineage>
</organism>
<dbReference type="Gene3D" id="3.30.1150.10">
    <property type="match status" value="1"/>
</dbReference>
<reference evidence="3 4" key="1">
    <citation type="submission" date="2014-11" db="EMBL/GenBank/DDBJ databases">
        <title>Complete Genome Sequence of Pseudoalteromonas sp. Strain OCN003 Isolated from Kaneohe Bay, Oahu, Hawaii.</title>
        <authorList>
            <person name="Beurmann S."/>
            <person name="Videau P."/>
            <person name="Ushijima B."/>
            <person name="Smith A.M."/>
            <person name="Aeby G.S."/>
            <person name="Callahan S.M."/>
            <person name="Belcaid M."/>
        </authorList>
    </citation>
    <scope>NUCLEOTIDE SEQUENCE [LARGE SCALE GENOMIC DNA]</scope>
    <source>
        <strain evidence="3 4">OCN003</strain>
    </source>
</reference>
<sequence>MRKVVLLIVLSLQCFTVSAQSLFGDVKLTHLQPTEEKANWVRKKQVTPKYPISLAKKGIAGCGIFKVVVNDEGKTDSVELIQSVPEKVIYRPSKKIIRKWNWVQAKNGNPVAEEKLIRLDFCLGGNSVEEAEAICLKQSQYRCSV</sequence>
<evidence type="ECO:0000313" key="3">
    <source>
        <dbReference type="EMBL" id="AIY66209.1"/>
    </source>
</evidence>
<feature type="domain" description="TonB C-terminal" evidence="2">
    <location>
        <begin position="35"/>
        <end position="130"/>
    </location>
</feature>
<dbReference type="SUPFAM" id="SSF74653">
    <property type="entry name" value="TolA/TonB C-terminal domain"/>
    <property type="match status" value="1"/>
</dbReference>
<feature type="signal peptide" evidence="1">
    <location>
        <begin position="1"/>
        <end position="19"/>
    </location>
</feature>
<keyword evidence="1" id="KW-0732">Signal</keyword>
<dbReference type="HOGENOM" id="CLU_148019_0_0_6"/>
<dbReference type="Proteomes" id="UP000030341">
    <property type="component" value="Chromosome 1"/>
</dbReference>
<proteinExistence type="predicted"/>
<dbReference type="EMBL" id="CP009888">
    <property type="protein sequence ID" value="AIY66209.1"/>
    <property type="molecule type" value="Genomic_DNA"/>
</dbReference>
<feature type="chain" id="PRO_5002026990" evidence="1">
    <location>
        <begin position="20"/>
        <end position="145"/>
    </location>
</feature>
<name>A0A0A7EHU3_9GAMM</name>
<dbReference type="InterPro" id="IPR037682">
    <property type="entry name" value="TonB_C"/>
</dbReference>
<evidence type="ECO:0000259" key="2">
    <source>
        <dbReference type="PROSITE" id="PS52015"/>
    </source>
</evidence>
<dbReference type="AlphaFoldDB" id="A0A0A7EHU3"/>
<dbReference type="eggNOG" id="COG0810">
    <property type="taxonomic scope" value="Bacteria"/>
</dbReference>
<gene>
    <name evidence="3" type="ORF">OM33_14640</name>
</gene>
<accession>A0A0A7EHU3</accession>
<dbReference type="PROSITE" id="PS52015">
    <property type="entry name" value="TONB_CTD"/>
    <property type="match status" value="1"/>
</dbReference>
<dbReference type="KEGG" id="pseo:OM33_14640"/>
<dbReference type="RefSeq" id="WP_038642795.1">
    <property type="nucleotide sequence ID" value="NZ_CP009888.1"/>
</dbReference>